<dbReference type="Pfam" id="PF00701">
    <property type="entry name" value="DHDPS"/>
    <property type="match status" value="1"/>
</dbReference>
<comment type="function">
    <text evidence="1">Catalyzes the condensation of (S)-aspartate-beta-semialdehyde [(S)-ASA] and pyruvate to 4-hydroxy-tetrahydrodipicolinate (HTPA).</text>
</comment>
<evidence type="ECO:0000256" key="5">
    <source>
        <dbReference type="ARBA" id="ARBA00022490"/>
    </source>
</evidence>
<evidence type="ECO:0000256" key="2">
    <source>
        <dbReference type="ARBA" id="ARBA00005120"/>
    </source>
</evidence>
<keyword evidence="7" id="KW-0220">Diaminopimelate biosynthesis</keyword>
<evidence type="ECO:0000256" key="9">
    <source>
        <dbReference type="ARBA" id="ARBA00023239"/>
    </source>
</evidence>
<comment type="pathway">
    <text evidence="2">Amino-acid biosynthesis; L-lysine biosynthesis via DAP pathway; (S)-tetrahydrodipicolinate from L-aspartate: step 3/4.</text>
</comment>
<evidence type="ECO:0000256" key="10">
    <source>
        <dbReference type="ARBA" id="ARBA00023270"/>
    </source>
</evidence>
<keyword evidence="10" id="KW-0704">Schiff base</keyword>
<keyword evidence="8" id="KW-0457">Lysine biosynthesis</keyword>
<evidence type="ECO:0000256" key="12">
    <source>
        <dbReference type="NCBIfam" id="TIGR00674"/>
    </source>
</evidence>
<evidence type="ECO:0000313" key="14">
    <source>
        <dbReference type="EMBL" id="MDT2760122.1"/>
    </source>
</evidence>
<sequence length="303" mass="33295">MKIEGIVTAMVTPLNEKGIDEIATRALVNRLIDSGVAGLFILGTNGEFYALSETEKMMLAKIVVDETNGRVPVFAGSGGISTEATIKLTNKLEKTGVTAVSVITPFLMKINDEELINHYERIVKNTNLPIILYNIPANTKINISEDVFKKLVQNDQIIGIKDSSGDIENIKMYIENSQQREDFSVLIGSDSKILTGLTLGADGAVAATSNVLTKTDVGIYDQFIKGNIEKAQELQNSLEEFRRVLKFATVPSVLKYSCTIIGNSVGVPKLPVLPVKEKYYQEIKNVVKGYQNVEGFEIDNEEN</sequence>
<dbReference type="InterPro" id="IPR002220">
    <property type="entry name" value="DapA-like"/>
</dbReference>
<reference evidence="14" key="1">
    <citation type="submission" date="2023-03" db="EMBL/GenBank/DDBJ databases">
        <authorList>
            <person name="Shen W."/>
            <person name="Cai J."/>
        </authorList>
    </citation>
    <scope>NUCLEOTIDE SEQUENCE</scope>
    <source>
        <strain evidence="14">P66-3</strain>
    </source>
</reference>
<gene>
    <name evidence="14" type="primary">dapA</name>
    <name evidence="14" type="ORF">P7H27_10145</name>
</gene>
<comment type="caution">
    <text evidence="14">The sequence shown here is derived from an EMBL/GenBank/DDBJ whole genome shotgun (WGS) entry which is preliminary data.</text>
</comment>
<evidence type="ECO:0000256" key="13">
    <source>
        <dbReference type="PIRNR" id="PIRNR001365"/>
    </source>
</evidence>
<dbReference type="RefSeq" id="WP_137619680.1">
    <property type="nucleotide sequence ID" value="NZ_BJDX01000015.1"/>
</dbReference>
<dbReference type="SMART" id="SM01130">
    <property type="entry name" value="DHDPS"/>
    <property type="match status" value="1"/>
</dbReference>
<organism evidence="14 15">
    <name type="scientific">Enterococcus xiangfangensis</name>
    <dbReference type="NCBI Taxonomy" id="1296537"/>
    <lineage>
        <taxon>Bacteria</taxon>
        <taxon>Bacillati</taxon>
        <taxon>Bacillota</taxon>
        <taxon>Bacilli</taxon>
        <taxon>Lactobacillales</taxon>
        <taxon>Enterococcaceae</taxon>
        <taxon>Enterococcus</taxon>
    </lineage>
</organism>
<evidence type="ECO:0000256" key="8">
    <source>
        <dbReference type="ARBA" id="ARBA00023154"/>
    </source>
</evidence>
<keyword evidence="6" id="KW-0028">Amino-acid biosynthesis</keyword>
<evidence type="ECO:0000256" key="1">
    <source>
        <dbReference type="ARBA" id="ARBA00003294"/>
    </source>
</evidence>
<evidence type="ECO:0000256" key="3">
    <source>
        <dbReference type="ARBA" id="ARBA00007592"/>
    </source>
</evidence>
<evidence type="ECO:0000256" key="4">
    <source>
        <dbReference type="ARBA" id="ARBA00012086"/>
    </source>
</evidence>
<dbReference type="Gene3D" id="3.20.20.70">
    <property type="entry name" value="Aldolase class I"/>
    <property type="match status" value="1"/>
</dbReference>
<evidence type="ECO:0000256" key="7">
    <source>
        <dbReference type="ARBA" id="ARBA00022915"/>
    </source>
</evidence>
<dbReference type="EC" id="4.3.3.7" evidence="4 12"/>
<dbReference type="PANTHER" id="PTHR12128:SF66">
    <property type="entry name" value="4-HYDROXY-2-OXOGLUTARATE ALDOLASE, MITOCHONDRIAL"/>
    <property type="match status" value="1"/>
</dbReference>
<dbReference type="InterPro" id="IPR020625">
    <property type="entry name" value="Schiff_base-form_aldolases_AS"/>
</dbReference>
<evidence type="ECO:0000256" key="6">
    <source>
        <dbReference type="ARBA" id="ARBA00022605"/>
    </source>
</evidence>
<name>A0ABU3FBS3_9ENTE</name>
<dbReference type="GO" id="GO:0008840">
    <property type="term" value="F:4-hydroxy-tetrahydrodipicolinate synthase activity"/>
    <property type="evidence" value="ECO:0007669"/>
    <property type="project" value="UniProtKB-EC"/>
</dbReference>
<dbReference type="NCBIfam" id="TIGR00674">
    <property type="entry name" value="dapA"/>
    <property type="match status" value="1"/>
</dbReference>
<dbReference type="InterPro" id="IPR013785">
    <property type="entry name" value="Aldolase_TIM"/>
</dbReference>
<keyword evidence="5" id="KW-0963">Cytoplasm</keyword>
<evidence type="ECO:0000313" key="15">
    <source>
        <dbReference type="Proteomes" id="UP001181046"/>
    </source>
</evidence>
<keyword evidence="9 13" id="KW-0456">Lyase</keyword>
<dbReference type="PIRSF" id="PIRSF001365">
    <property type="entry name" value="DHDPS"/>
    <property type="match status" value="1"/>
</dbReference>
<evidence type="ECO:0000256" key="11">
    <source>
        <dbReference type="ARBA" id="ARBA00047836"/>
    </source>
</evidence>
<protein>
    <recommendedName>
        <fullName evidence="4 12">4-hydroxy-tetrahydrodipicolinate synthase</fullName>
        <ecNumber evidence="4 12">4.3.3.7</ecNumber>
    </recommendedName>
</protein>
<dbReference type="PROSITE" id="PS00666">
    <property type="entry name" value="DHDPS_2"/>
    <property type="match status" value="1"/>
</dbReference>
<dbReference type="Proteomes" id="UP001181046">
    <property type="component" value="Unassembled WGS sequence"/>
</dbReference>
<keyword evidence="15" id="KW-1185">Reference proteome</keyword>
<dbReference type="PANTHER" id="PTHR12128">
    <property type="entry name" value="DIHYDRODIPICOLINATE SYNTHASE"/>
    <property type="match status" value="1"/>
</dbReference>
<dbReference type="CDD" id="cd00408">
    <property type="entry name" value="DHDPS-like"/>
    <property type="match status" value="1"/>
</dbReference>
<dbReference type="PRINTS" id="PR00146">
    <property type="entry name" value="DHPICSNTHASE"/>
</dbReference>
<accession>A0ABU3FBS3</accession>
<dbReference type="SUPFAM" id="SSF51569">
    <property type="entry name" value="Aldolase"/>
    <property type="match status" value="1"/>
</dbReference>
<proteinExistence type="inferred from homology"/>
<comment type="catalytic activity">
    <reaction evidence="11">
        <text>L-aspartate 4-semialdehyde + pyruvate = (2S,4S)-4-hydroxy-2,3,4,5-tetrahydrodipicolinate + H2O + H(+)</text>
        <dbReference type="Rhea" id="RHEA:34171"/>
        <dbReference type="ChEBI" id="CHEBI:15361"/>
        <dbReference type="ChEBI" id="CHEBI:15377"/>
        <dbReference type="ChEBI" id="CHEBI:15378"/>
        <dbReference type="ChEBI" id="CHEBI:67139"/>
        <dbReference type="ChEBI" id="CHEBI:537519"/>
        <dbReference type="EC" id="4.3.3.7"/>
    </reaction>
</comment>
<dbReference type="InterPro" id="IPR005263">
    <property type="entry name" value="DapA"/>
</dbReference>
<comment type="similarity">
    <text evidence="3 13">Belongs to the DapA family.</text>
</comment>
<dbReference type="EMBL" id="JARQAJ010000006">
    <property type="protein sequence ID" value="MDT2760122.1"/>
    <property type="molecule type" value="Genomic_DNA"/>
</dbReference>